<dbReference type="SUPFAM" id="SSF52087">
    <property type="entry name" value="CRAL/TRIO domain"/>
    <property type="match status" value="1"/>
</dbReference>
<keyword evidence="1" id="KW-1133">Transmembrane helix</keyword>
<dbReference type="PRINTS" id="PR00180">
    <property type="entry name" value="CRETINALDHBP"/>
</dbReference>
<evidence type="ECO:0000259" key="2">
    <source>
        <dbReference type="PROSITE" id="PS50191"/>
    </source>
</evidence>
<accession>A0A8K0GHA1</accession>
<evidence type="ECO:0000313" key="4">
    <source>
        <dbReference type="Proteomes" id="UP000801492"/>
    </source>
</evidence>
<name>A0A8K0GHA1_IGNLU</name>
<feature type="transmembrane region" description="Helical" evidence="1">
    <location>
        <begin position="198"/>
        <end position="220"/>
    </location>
</feature>
<dbReference type="EMBL" id="VTPC01002966">
    <property type="protein sequence ID" value="KAF2899221.1"/>
    <property type="molecule type" value="Genomic_DNA"/>
</dbReference>
<proteinExistence type="predicted"/>
<organism evidence="3 4">
    <name type="scientific">Ignelater luminosus</name>
    <name type="common">Cucubano</name>
    <name type="synonym">Pyrophorus luminosus</name>
    <dbReference type="NCBI Taxonomy" id="2038154"/>
    <lineage>
        <taxon>Eukaryota</taxon>
        <taxon>Metazoa</taxon>
        <taxon>Ecdysozoa</taxon>
        <taxon>Arthropoda</taxon>
        <taxon>Hexapoda</taxon>
        <taxon>Insecta</taxon>
        <taxon>Pterygota</taxon>
        <taxon>Neoptera</taxon>
        <taxon>Endopterygota</taxon>
        <taxon>Coleoptera</taxon>
        <taxon>Polyphaga</taxon>
        <taxon>Elateriformia</taxon>
        <taxon>Elateroidea</taxon>
        <taxon>Elateridae</taxon>
        <taxon>Agrypninae</taxon>
        <taxon>Pyrophorini</taxon>
        <taxon>Ignelater</taxon>
    </lineage>
</organism>
<dbReference type="InterPro" id="IPR036273">
    <property type="entry name" value="CRAL/TRIO_N_dom_sf"/>
</dbReference>
<dbReference type="PANTHER" id="PTHR10174:SF226">
    <property type="entry name" value="CLAVESIN-1-LIKE PROTEIN"/>
    <property type="match status" value="1"/>
</dbReference>
<keyword evidence="1" id="KW-0812">Transmembrane</keyword>
<dbReference type="PROSITE" id="PS50191">
    <property type="entry name" value="CRAL_TRIO"/>
    <property type="match status" value="1"/>
</dbReference>
<protein>
    <recommendedName>
        <fullName evidence="2">CRAL-TRIO domain-containing protein</fullName>
    </recommendedName>
</protein>
<dbReference type="InterPro" id="IPR036865">
    <property type="entry name" value="CRAL-TRIO_dom_sf"/>
</dbReference>
<dbReference type="InterPro" id="IPR011074">
    <property type="entry name" value="CRAL/TRIO_N_dom"/>
</dbReference>
<dbReference type="GO" id="GO:1902936">
    <property type="term" value="F:phosphatidylinositol bisphosphate binding"/>
    <property type="evidence" value="ECO:0007669"/>
    <property type="project" value="TreeGrafter"/>
</dbReference>
<dbReference type="PANTHER" id="PTHR10174">
    <property type="entry name" value="ALPHA-TOCOPHEROL TRANSFER PROTEIN-RELATED"/>
    <property type="match status" value="1"/>
</dbReference>
<dbReference type="InterPro" id="IPR001251">
    <property type="entry name" value="CRAL-TRIO_dom"/>
</dbReference>
<dbReference type="Proteomes" id="UP000801492">
    <property type="component" value="Unassembled WGS sequence"/>
</dbReference>
<dbReference type="SUPFAM" id="SSF46938">
    <property type="entry name" value="CRAL/TRIO N-terminal domain"/>
    <property type="match status" value="1"/>
</dbReference>
<feature type="domain" description="CRAL-TRIO" evidence="2">
    <location>
        <begin position="99"/>
        <end position="259"/>
    </location>
</feature>
<dbReference type="Gene3D" id="3.40.525.10">
    <property type="entry name" value="CRAL-TRIO lipid binding domain"/>
    <property type="match status" value="1"/>
</dbReference>
<sequence length="286" mass="33614">FLDYFWCDFECFIMCTNGITDFSGKVLSDEDIKNRVRDLRKLVLEHDILKKVRTEDPYLLRFLYCTEFDVALSLKKMEDFTELMIEYPEWFATTSPLSKKKQIEVNDKAMLKERDKKGRAILVVRLGKMDAINSNPAEQSKILDMWLETIMDDPITQANGLSAIVDMNGYSWRLFRWFTPANMKFIAKKMDRYPFKELLLHIVNTSFLLSATIKLIWPFLNDKIKNMFKFHFDNWPSLHEYINPDVLPTEYGGNGPDIDFEKSIQVLLDQDASIGARLIYQRVSRN</sequence>
<dbReference type="AlphaFoldDB" id="A0A8K0GHA1"/>
<dbReference type="CDD" id="cd00170">
    <property type="entry name" value="SEC14"/>
    <property type="match status" value="1"/>
</dbReference>
<keyword evidence="1" id="KW-0472">Membrane</keyword>
<dbReference type="OrthoDB" id="1434354at2759"/>
<keyword evidence="4" id="KW-1185">Reference proteome</keyword>
<dbReference type="GO" id="GO:0016020">
    <property type="term" value="C:membrane"/>
    <property type="evidence" value="ECO:0007669"/>
    <property type="project" value="TreeGrafter"/>
</dbReference>
<dbReference type="Pfam" id="PF00650">
    <property type="entry name" value="CRAL_TRIO"/>
    <property type="match status" value="1"/>
</dbReference>
<comment type="caution">
    <text evidence="3">The sequence shown here is derived from an EMBL/GenBank/DDBJ whole genome shotgun (WGS) entry which is preliminary data.</text>
</comment>
<feature type="non-terminal residue" evidence="3">
    <location>
        <position position="1"/>
    </location>
</feature>
<evidence type="ECO:0000313" key="3">
    <source>
        <dbReference type="EMBL" id="KAF2899221.1"/>
    </source>
</evidence>
<dbReference type="Gene3D" id="1.10.8.20">
    <property type="entry name" value="N-terminal domain of phosphatidylinositol transfer protein sec14p"/>
    <property type="match status" value="1"/>
</dbReference>
<reference evidence="3" key="1">
    <citation type="submission" date="2019-08" db="EMBL/GenBank/DDBJ databases">
        <title>The genome of the North American firefly Photinus pyralis.</title>
        <authorList>
            <consortium name="Photinus pyralis genome working group"/>
            <person name="Fallon T.R."/>
            <person name="Sander Lower S.E."/>
            <person name="Weng J.-K."/>
        </authorList>
    </citation>
    <scope>NUCLEOTIDE SEQUENCE</scope>
    <source>
        <strain evidence="3">TRF0915ILg1</strain>
        <tissue evidence="3">Whole body</tissue>
    </source>
</reference>
<dbReference type="SMART" id="SM01100">
    <property type="entry name" value="CRAL_TRIO_N"/>
    <property type="match status" value="1"/>
</dbReference>
<dbReference type="SMART" id="SM00516">
    <property type="entry name" value="SEC14"/>
    <property type="match status" value="1"/>
</dbReference>
<gene>
    <name evidence="3" type="ORF">ILUMI_06953</name>
</gene>
<evidence type="ECO:0000256" key="1">
    <source>
        <dbReference type="SAM" id="Phobius"/>
    </source>
</evidence>